<accession>A0ABP9HKG8</accession>
<dbReference type="EMBL" id="BAABIL010000166">
    <property type="protein sequence ID" value="GAA4972630.1"/>
    <property type="molecule type" value="Genomic_DNA"/>
</dbReference>
<feature type="transmembrane region" description="Helical" evidence="2">
    <location>
        <begin position="126"/>
        <end position="142"/>
    </location>
</feature>
<keyword evidence="1" id="KW-0175">Coiled coil</keyword>
<dbReference type="NCBIfam" id="TIGR00254">
    <property type="entry name" value="GGDEF"/>
    <property type="match status" value="1"/>
</dbReference>
<feature type="transmembrane region" description="Helical" evidence="2">
    <location>
        <begin position="78"/>
        <end position="97"/>
    </location>
</feature>
<keyword evidence="5" id="KW-1185">Reference proteome</keyword>
<dbReference type="InterPro" id="IPR000160">
    <property type="entry name" value="GGDEF_dom"/>
</dbReference>
<feature type="coiled-coil region" evidence="1">
    <location>
        <begin position="180"/>
        <end position="235"/>
    </location>
</feature>
<protein>
    <recommendedName>
        <fullName evidence="3">GGDEF domain-containing protein</fullName>
    </recommendedName>
</protein>
<keyword evidence="2" id="KW-1133">Transmembrane helix</keyword>
<dbReference type="InterPro" id="IPR029787">
    <property type="entry name" value="Nucleotide_cyclase"/>
</dbReference>
<dbReference type="InterPro" id="IPR043128">
    <property type="entry name" value="Rev_trsase/Diguanyl_cyclase"/>
</dbReference>
<dbReference type="Proteomes" id="UP001501195">
    <property type="component" value="Unassembled WGS sequence"/>
</dbReference>
<dbReference type="RefSeq" id="WP_345711570.1">
    <property type="nucleotide sequence ID" value="NZ_BAABIL010000166.1"/>
</dbReference>
<feature type="transmembrane region" description="Helical" evidence="2">
    <location>
        <begin position="154"/>
        <end position="176"/>
    </location>
</feature>
<proteinExistence type="predicted"/>
<evidence type="ECO:0000313" key="5">
    <source>
        <dbReference type="Proteomes" id="UP001501195"/>
    </source>
</evidence>
<gene>
    <name evidence="4" type="ORF">GCM10023225_12690</name>
</gene>
<dbReference type="PROSITE" id="PS50887">
    <property type="entry name" value="GGDEF"/>
    <property type="match status" value="1"/>
</dbReference>
<sequence length="395" mass="41354">MRQWWRWLLTVRHPDRRVRRRGTVLIAIAATTAAGLLPLVALFPFIVPAGGLASGLVAALCLTFAGVVALARRGRTTWGGAVLLLTCAAAILAGALIAGNASTHPVFVIALVLLGGLVLPPRALPLLLGAAVGVDLALPLVVGGRTTGLDYQQIAVFCGIVTAFAALVATVNTRVVDRAFVSADRQRERAEHLAAELQEANADLERRVAERTGALTEALARQAELTAQLAELSTRDPLTGLGNRRRLDAELDLLAGRAPAPLSLAVADLDDFKRVNDTFGHHVGDVVLRRAAAAIADACRSGDVVTRTGGEEFVLLLPGAAAEDARARCERVRAAVAAVDLDDVVPGLRTTISLGVATAPAGTDREVLLRRADDLLYAAKRAGKDRVACAPATVP</sequence>
<comment type="caution">
    <text evidence="4">The sequence shown here is derived from an EMBL/GenBank/DDBJ whole genome shotgun (WGS) entry which is preliminary data.</text>
</comment>
<dbReference type="PANTHER" id="PTHR45138">
    <property type="entry name" value="REGULATORY COMPONENTS OF SENSORY TRANSDUCTION SYSTEM"/>
    <property type="match status" value="1"/>
</dbReference>
<feature type="transmembrane region" description="Helical" evidence="2">
    <location>
        <begin position="103"/>
        <end position="119"/>
    </location>
</feature>
<reference evidence="5" key="1">
    <citation type="journal article" date="2019" name="Int. J. Syst. Evol. Microbiol.">
        <title>The Global Catalogue of Microorganisms (GCM) 10K type strain sequencing project: providing services to taxonomists for standard genome sequencing and annotation.</title>
        <authorList>
            <consortium name="The Broad Institute Genomics Platform"/>
            <consortium name="The Broad Institute Genome Sequencing Center for Infectious Disease"/>
            <person name="Wu L."/>
            <person name="Ma J."/>
        </authorList>
    </citation>
    <scope>NUCLEOTIDE SEQUENCE [LARGE SCALE GENOMIC DNA]</scope>
    <source>
        <strain evidence="5">JCM 18126</strain>
    </source>
</reference>
<feature type="transmembrane region" description="Helical" evidence="2">
    <location>
        <begin position="21"/>
        <end position="46"/>
    </location>
</feature>
<dbReference type="Gene3D" id="3.30.70.270">
    <property type="match status" value="1"/>
</dbReference>
<name>A0ABP9HKG8_9ACTN</name>
<dbReference type="SMART" id="SM00267">
    <property type="entry name" value="GGDEF"/>
    <property type="match status" value="1"/>
</dbReference>
<evidence type="ECO:0000256" key="1">
    <source>
        <dbReference type="SAM" id="Coils"/>
    </source>
</evidence>
<dbReference type="InterPro" id="IPR050469">
    <property type="entry name" value="Diguanylate_Cyclase"/>
</dbReference>
<evidence type="ECO:0000256" key="2">
    <source>
        <dbReference type="SAM" id="Phobius"/>
    </source>
</evidence>
<dbReference type="CDD" id="cd01949">
    <property type="entry name" value="GGDEF"/>
    <property type="match status" value="1"/>
</dbReference>
<organism evidence="4 5">
    <name type="scientific">Kineococcus glutinatus</name>
    <dbReference type="NCBI Taxonomy" id="1070872"/>
    <lineage>
        <taxon>Bacteria</taxon>
        <taxon>Bacillati</taxon>
        <taxon>Actinomycetota</taxon>
        <taxon>Actinomycetes</taxon>
        <taxon>Kineosporiales</taxon>
        <taxon>Kineosporiaceae</taxon>
        <taxon>Kineococcus</taxon>
    </lineage>
</organism>
<keyword evidence="2" id="KW-0472">Membrane</keyword>
<dbReference type="PANTHER" id="PTHR45138:SF9">
    <property type="entry name" value="DIGUANYLATE CYCLASE DGCM-RELATED"/>
    <property type="match status" value="1"/>
</dbReference>
<keyword evidence="2" id="KW-0812">Transmembrane</keyword>
<dbReference type="Pfam" id="PF00990">
    <property type="entry name" value="GGDEF"/>
    <property type="match status" value="1"/>
</dbReference>
<feature type="domain" description="GGDEF" evidence="3">
    <location>
        <begin position="260"/>
        <end position="392"/>
    </location>
</feature>
<evidence type="ECO:0000259" key="3">
    <source>
        <dbReference type="PROSITE" id="PS50887"/>
    </source>
</evidence>
<dbReference type="SUPFAM" id="SSF55073">
    <property type="entry name" value="Nucleotide cyclase"/>
    <property type="match status" value="1"/>
</dbReference>
<evidence type="ECO:0000313" key="4">
    <source>
        <dbReference type="EMBL" id="GAA4972630.1"/>
    </source>
</evidence>
<feature type="transmembrane region" description="Helical" evidence="2">
    <location>
        <begin position="52"/>
        <end position="71"/>
    </location>
</feature>